<reference evidence="1 2" key="2">
    <citation type="journal article" date="2022" name="Mol. Ecol. Resour.">
        <title>The genomes of chicory, endive, great burdock and yacon provide insights into Asteraceae paleo-polyploidization history and plant inulin production.</title>
        <authorList>
            <person name="Fan W."/>
            <person name="Wang S."/>
            <person name="Wang H."/>
            <person name="Wang A."/>
            <person name="Jiang F."/>
            <person name="Liu H."/>
            <person name="Zhao H."/>
            <person name="Xu D."/>
            <person name="Zhang Y."/>
        </authorList>
    </citation>
    <scope>NUCLEOTIDE SEQUENCE [LARGE SCALE GENOMIC DNA]</scope>
    <source>
        <strain evidence="2">cv. Niubang</strain>
    </source>
</reference>
<sequence length="403" mass="44909">MLAWSVIEFGEMMPKDELRNTLVAIRWSADYLYTTASQLYRIVVQVGDPIKDHNCWERPEDMDTNRTVYMLQATNPASEVAGETAAALAATSIAFRSIDPVYSDKVLKAASGAFDYADTNQGSYSENVIIKYGVCPYYCAFDGYQDELLWGAAWLSKASKDERYLDYIRKNCDTFVANENINEFGWDKKHAGLSILVSKEVLGGKSYGLDLYKASADNFICTLIPGSSSSSHISYTPGGLIYRQGEKNLQHSTSITFLLLVYAKYLERSSGSIKCGSVSMGPTKLRVMAKRQVDYILGKNPKGMSYMVGYSHRYPKRIHHRGSSIPSIKEHPEVIKCKEGSMYFNSPNPNPNILFGAVVGGPQEDDEYEDDRADIRKSEPAIYINAPFVGALAFFAANPKHHS</sequence>
<gene>
    <name evidence="1" type="ORF">L6452_19249</name>
</gene>
<name>A0ACB9B9A3_ARCLA</name>
<protein>
    <submittedName>
        <fullName evidence="1">Uncharacterized protein</fullName>
    </submittedName>
</protein>
<proteinExistence type="predicted"/>
<comment type="caution">
    <text evidence="1">The sequence shown here is derived from an EMBL/GenBank/DDBJ whole genome shotgun (WGS) entry which is preliminary data.</text>
</comment>
<evidence type="ECO:0000313" key="1">
    <source>
        <dbReference type="EMBL" id="KAI3718381.1"/>
    </source>
</evidence>
<accession>A0ACB9B9A3</accession>
<keyword evidence="2" id="KW-1185">Reference proteome</keyword>
<organism evidence="1 2">
    <name type="scientific">Arctium lappa</name>
    <name type="common">Greater burdock</name>
    <name type="synonym">Lappa major</name>
    <dbReference type="NCBI Taxonomy" id="4217"/>
    <lineage>
        <taxon>Eukaryota</taxon>
        <taxon>Viridiplantae</taxon>
        <taxon>Streptophyta</taxon>
        <taxon>Embryophyta</taxon>
        <taxon>Tracheophyta</taxon>
        <taxon>Spermatophyta</taxon>
        <taxon>Magnoliopsida</taxon>
        <taxon>eudicotyledons</taxon>
        <taxon>Gunneridae</taxon>
        <taxon>Pentapetalae</taxon>
        <taxon>asterids</taxon>
        <taxon>campanulids</taxon>
        <taxon>Asterales</taxon>
        <taxon>Asteraceae</taxon>
        <taxon>Carduoideae</taxon>
        <taxon>Cardueae</taxon>
        <taxon>Arctiinae</taxon>
        <taxon>Arctium</taxon>
    </lineage>
</organism>
<evidence type="ECO:0000313" key="2">
    <source>
        <dbReference type="Proteomes" id="UP001055879"/>
    </source>
</evidence>
<dbReference type="EMBL" id="CM042052">
    <property type="protein sequence ID" value="KAI3718381.1"/>
    <property type="molecule type" value="Genomic_DNA"/>
</dbReference>
<reference evidence="2" key="1">
    <citation type="journal article" date="2022" name="Mol. Ecol. Resour.">
        <title>The genomes of chicory, endive, great burdock and yacon provide insights into Asteraceae palaeo-polyploidization history and plant inulin production.</title>
        <authorList>
            <person name="Fan W."/>
            <person name="Wang S."/>
            <person name="Wang H."/>
            <person name="Wang A."/>
            <person name="Jiang F."/>
            <person name="Liu H."/>
            <person name="Zhao H."/>
            <person name="Xu D."/>
            <person name="Zhang Y."/>
        </authorList>
    </citation>
    <scope>NUCLEOTIDE SEQUENCE [LARGE SCALE GENOMIC DNA]</scope>
    <source>
        <strain evidence="2">cv. Niubang</strain>
    </source>
</reference>
<dbReference type="Proteomes" id="UP001055879">
    <property type="component" value="Linkage Group LG06"/>
</dbReference>